<dbReference type="RefSeq" id="WP_146510433.1">
    <property type="nucleotide sequence ID" value="NZ_SIHI01000005.1"/>
</dbReference>
<sequence>MSINQLICVCIILVAGCGSSDVASVSKPQVQVAFDLKSRSAFTIPASINLPSENPQNPGSNLQLAMYCPECDRWYPAPPLEQIHRTPGVGECRKHGTPLSFEGPLPEQSIPFLDENTAGTPEQEEKE</sequence>
<dbReference type="EMBL" id="SIHI01000005">
    <property type="protein sequence ID" value="TWT55296.1"/>
    <property type="molecule type" value="Genomic_DNA"/>
</dbReference>
<gene>
    <name evidence="2" type="ORF">KOR42_29240</name>
</gene>
<name>A0A5C5WX51_9PLAN</name>
<evidence type="ECO:0000313" key="3">
    <source>
        <dbReference type="Proteomes" id="UP000317243"/>
    </source>
</evidence>
<feature type="region of interest" description="Disordered" evidence="1">
    <location>
        <begin position="91"/>
        <end position="127"/>
    </location>
</feature>
<dbReference type="OrthoDB" id="214850at2"/>
<keyword evidence="3" id="KW-1185">Reference proteome</keyword>
<dbReference type="Proteomes" id="UP000317243">
    <property type="component" value="Unassembled WGS sequence"/>
</dbReference>
<organism evidence="2 3">
    <name type="scientific">Thalassoglobus neptunius</name>
    <dbReference type="NCBI Taxonomy" id="1938619"/>
    <lineage>
        <taxon>Bacteria</taxon>
        <taxon>Pseudomonadati</taxon>
        <taxon>Planctomycetota</taxon>
        <taxon>Planctomycetia</taxon>
        <taxon>Planctomycetales</taxon>
        <taxon>Planctomycetaceae</taxon>
        <taxon>Thalassoglobus</taxon>
    </lineage>
</organism>
<accession>A0A5C5WX51</accession>
<evidence type="ECO:0000256" key="1">
    <source>
        <dbReference type="SAM" id="MobiDB-lite"/>
    </source>
</evidence>
<dbReference type="AlphaFoldDB" id="A0A5C5WX51"/>
<proteinExistence type="predicted"/>
<protein>
    <submittedName>
        <fullName evidence="2">Uncharacterized protein</fullName>
    </submittedName>
</protein>
<evidence type="ECO:0000313" key="2">
    <source>
        <dbReference type="EMBL" id="TWT55296.1"/>
    </source>
</evidence>
<reference evidence="2 3" key="1">
    <citation type="submission" date="2019-02" db="EMBL/GenBank/DDBJ databases">
        <title>Deep-cultivation of Planctomycetes and their phenomic and genomic characterization uncovers novel biology.</title>
        <authorList>
            <person name="Wiegand S."/>
            <person name="Jogler M."/>
            <person name="Boedeker C."/>
            <person name="Pinto D."/>
            <person name="Vollmers J."/>
            <person name="Rivas-Marin E."/>
            <person name="Kohn T."/>
            <person name="Peeters S.H."/>
            <person name="Heuer A."/>
            <person name="Rast P."/>
            <person name="Oberbeckmann S."/>
            <person name="Bunk B."/>
            <person name="Jeske O."/>
            <person name="Meyerdierks A."/>
            <person name="Storesund J.E."/>
            <person name="Kallscheuer N."/>
            <person name="Luecker S."/>
            <person name="Lage O.M."/>
            <person name="Pohl T."/>
            <person name="Merkel B.J."/>
            <person name="Hornburger P."/>
            <person name="Mueller R.-W."/>
            <person name="Bruemmer F."/>
            <person name="Labrenz M."/>
            <person name="Spormann A.M."/>
            <person name="Op Den Camp H."/>
            <person name="Overmann J."/>
            <person name="Amann R."/>
            <person name="Jetten M.S.M."/>
            <person name="Mascher T."/>
            <person name="Medema M.H."/>
            <person name="Devos D.P."/>
            <person name="Kaster A.-K."/>
            <person name="Ovreas L."/>
            <person name="Rohde M."/>
            <person name="Galperin M.Y."/>
            <person name="Jogler C."/>
        </authorList>
    </citation>
    <scope>NUCLEOTIDE SEQUENCE [LARGE SCALE GENOMIC DNA]</scope>
    <source>
        <strain evidence="2 3">KOR42</strain>
    </source>
</reference>
<comment type="caution">
    <text evidence="2">The sequence shown here is derived from an EMBL/GenBank/DDBJ whole genome shotgun (WGS) entry which is preliminary data.</text>
</comment>